<dbReference type="Pfam" id="PF03732">
    <property type="entry name" value="Retrotrans_gag"/>
    <property type="match status" value="1"/>
</dbReference>
<evidence type="ECO:0000313" key="3">
    <source>
        <dbReference type="EMBL" id="KAL0324779.1"/>
    </source>
</evidence>
<accession>A0AAW2M051</accession>
<proteinExistence type="predicted"/>
<dbReference type="PANTHER" id="PTHR33223:SF10">
    <property type="entry name" value="AMINOTRANSFERASE-LIKE PLANT MOBILE DOMAIN-CONTAINING PROTEIN"/>
    <property type="match status" value="1"/>
</dbReference>
<dbReference type="PANTHER" id="PTHR33223">
    <property type="entry name" value="CCHC-TYPE DOMAIN-CONTAINING PROTEIN"/>
    <property type="match status" value="1"/>
</dbReference>
<reference evidence="3" key="1">
    <citation type="submission" date="2020-06" db="EMBL/GenBank/DDBJ databases">
        <authorList>
            <person name="Li T."/>
            <person name="Hu X."/>
            <person name="Zhang T."/>
            <person name="Song X."/>
            <person name="Zhang H."/>
            <person name="Dai N."/>
            <person name="Sheng W."/>
            <person name="Hou X."/>
            <person name="Wei L."/>
        </authorList>
    </citation>
    <scope>NUCLEOTIDE SEQUENCE</scope>
    <source>
        <strain evidence="3">G02</strain>
        <tissue evidence="3">Leaf</tissue>
    </source>
</reference>
<comment type="caution">
    <text evidence="3">The sequence shown here is derived from an EMBL/GenBank/DDBJ whole genome shotgun (WGS) entry which is preliminary data.</text>
</comment>
<evidence type="ECO:0000256" key="1">
    <source>
        <dbReference type="SAM" id="MobiDB-lite"/>
    </source>
</evidence>
<dbReference type="EMBL" id="JACGWJ010000023">
    <property type="protein sequence ID" value="KAL0324779.1"/>
    <property type="molecule type" value="Genomic_DNA"/>
</dbReference>
<organism evidence="3">
    <name type="scientific">Sesamum radiatum</name>
    <name type="common">Black benniseed</name>
    <dbReference type="NCBI Taxonomy" id="300843"/>
    <lineage>
        <taxon>Eukaryota</taxon>
        <taxon>Viridiplantae</taxon>
        <taxon>Streptophyta</taxon>
        <taxon>Embryophyta</taxon>
        <taxon>Tracheophyta</taxon>
        <taxon>Spermatophyta</taxon>
        <taxon>Magnoliopsida</taxon>
        <taxon>eudicotyledons</taxon>
        <taxon>Gunneridae</taxon>
        <taxon>Pentapetalae</taxon>
        <taxon>asterids</taxon>
        <taxon>lamiids</taxon>
        <taxon>Lamiales</taxon>
        <taxon>Pedaliaceae</taxon>
        <taxon>Sesamum</taxon>
    </lineage>
</organism>
<feature type="region of interest" description="Disordered" evidence="1">
    <location>
        <begin position="36"/>
        <end position="62"/>
    </location>
</feature>
<dbReference type="AlphaFoldDB" id="A0AAW2M051"/>
<reference evidence="3" key="2">
    <citation type="journal article" date="2024" name="Plant">
        <title>Genomic evolution and insights into agronomic trait innovations of Sesamum species.</title>
        <authorList>
            <person name="Miao H."/>
            <person name="Wang L."/>
            <person name="Qu L."/>
            <person name="Liu H."/>
            <person name="Sun Y."/>
            <person name="Le M."/>
            <person name="Wang Q."/>
            <person name="Wei S."/>
            <person name="Zheng Y."/>
            <person name="Lin W."/>
            <person name="Duan Y."/>
            <person name="Cao H."/>
            <person name="Xiong S."/>
            <person name="Wang X."/>
            <person name="Wei L."/>
            <person name="Li C."/>
            <person name="Ma Q."/>
            <person name="Ju M."/>
            <person name="Zhao R."/>
            <person name="Li G."/>
            <person name="Mu C."/>
            <person name="Tian Q."/>
            <person name="Mei H."/>
            <person name="Zhang T."/>
            <person name="Gao T."/>
            <person name="Zhang H."/>
        </authorList>
    </citation>
    <scope>NUCLEOTIDE SEQUENCE</scope>
    <source>
        <strain evidence="3">G02</strain>
    </source>
</reference>
<gene>
    <name evidence="3" type="ORF">Sradi_5047200</name>
</gene>
<protein>
    <recommendedName>
        <fullName evidence="2">Retrotransposon gag domain-containing protein</fullName>
    </recommendedName>
</protein>
<sequence>MELSSGLLGITQQMIASDIHEKLAVLVPARVITPPEATAPEQADPAPAIPRPNVAEGPSTQLPTYVGDVHPQWLAQLEYLQKDYRTFNNRSFQEFRSLFLHQFASSRKHRKIELSLFSIHQKEGEPLKEYLQHFNTAALEVPTATQEVKANAFAQGLLDGDFFKSLAKKPATKFDALLARAAKYVNMEDAQASKSEGR</sequence>
<dbReference type="InterPro" id="IPR005162">
    <property type="entry name" value="Retrotrans_gag_dom"/>
</dbReference>
<name>A0AAW2M051_SESRA</name>
<feature type="domain" description="Retrotransposon gag" evidence="2">
    <location>
        <begin position="67"/>
        <end position="158"/>
    </location>
</feature>
<evidence type="ECO:0000259" key="2">
    <source>
        <dbReference type="Pfam" id="PF03732"/>
    </source>
</evidence>